<protein>
    <submittedName>
        <fullName evidence="1">Uncharacterized protein</fullName>
    </submittedName>
</protein>
<accession>A0A9K3HYV5</accession>
<name>A0A9K3HYV5_HELAN</name>
<keyword evidence="2" id="KW-1185">Reference proteome</keyword>
<dbReference type="Proteomes" id="UP000215914">
    <property type="component" value="Unassembled WGS sequence"/>
</dbReference>
<reference evidence="1" key="1">
    <citation type="journal article" date="2017" name="Nature">
        <title>The sunflower genome provides insights into oil metabolism, flowering and Asterid evolution.</title>
        <authorList>
            <person name="Badouin H."/>
            <person name="Gouzy J."/>
            <person name="Grassa C.J."/>
            <person name="Murat F."/>
            <person name="Staton S.E."/>
            <person name="Cottret L."/>
            <person name="Lelandais-Briere C."/>
            <person name="Owens G.L."/>
            <person name="Carrere S."/>
            <person name="Mayjonade B."/>
            <person name="Legrand L."/>
            <person name="Gill N."/>
            <person name="Kane N.C."/>
            <person name="Bowers J.E."/>
            <person name="Hubner S."/>
            <person name="Bellec A."/>
            <person name="Berard A."/>
            <person name="Berges H."/>
            <person name="Blanchet N."/>
            <person name="Boniface M.C."/>
            <person name="Brunel D."/>
            <person name="Catrice O."/>
            <person name="Chaidir N."/>
            <person name="Claudel C."/>
            <person name="Donnadieu C."/>
            <person name="Faraut T."/>
            <person name="Fievet G."/>
            <person name="Helmstetter N."/>
            <person name="King M."/>
            <person name="Knapp S.J."/>
            <person name="Lai Z."/>
            <person name="Le Paslier M.C."/>
            <person name="Lippi Y."/>
            <person name="Lorenzon L."/>
            <person name="Mandel J.R."/>
            <person name="Marage G."/>
            <person name="Marchand G."/>
            <person name="Marquand E."/>
            <person name="Bret-Mestries E."/>
            <person name="Morien E."/>
            <person name="Nambeesan S."/>
            <person name="Nguyen T."/>
            <person name="Pegot-Espagnet P."/>
            <person name="Pouilly N."/>
            <person name="Raftis F."/>
            <person name="Sallet E."/>
            <person name="Schiex T."/>
            <person name="Thomas J."/>
            <person name="Vandecasteele C."/>
            <person name="Vares D."/>
            <person name="Vear F."/>
            <person name="Vautrin S."/>
            <person name="Crespi M."/>
            <person name="Mangin B."/>
            <person name="Burke J.M."/>
            <person name="Salse J."/>
            <person name="Munos S."/>
            <person name="Vincourt P."/>
            <person name="Rieseberg L.H."/>
            <person name="Langlade N.B."/>
        </authorList>
    </citation>
    <scope>NUCLEOTIDE SEQUENCE</scope>
    <source>
        <tissue evidence="1">Leaves</tissue>
    </source>
</reference>
<dbReference type="EMBL" id="MNCJ02000325">
    <property type="protein sequence ID" value="KAF5787078.1"/>
    <property type="molecule type" value="Genomic_DNA"/>
</dbReference>
<dbReference type="Gramene" id="mRNA:HanXRQr2_Chr10g0448771">
    <property type="protein sequence ID" value="mRNA:HanXRQr2_Chr10g0448771"/>
    <property type="gene ID" value="HanXRQr2_Chr10g0448771"/>
</dbReference>
<comment type="caution">
    <text evidence="1">The sequence shown here is derived from an EMBL/GenBank/DDBJ whole genome shotgun (WGS) entry which is preliminary data.</text>
</comment>
<dbReference type="AlphaFoldDB" id="A0A9K3HYV5"/>
<reference evidence="1" key="2">
    <citation type="submission" date="2020-06" db="EMBL/GenBank/DDBJ databases">
        <title>Helianthus annuus Genome sequencing and assembly Release 2.</title>
        <authorList>
            <person name="Gouzy J."/>
            <person name="Langlade N."/>
            <person name="Munos S."/>
        </authorList>
    </citation>
    <scope>NUCLEOTIDE SEQUENCE</scope>
    <source>
        <tissue evidence="1">Leaves</tissue>
    </source>
</reference>
<proteinExistence type="predicted"/>
<sequence>MLQTQYQWQKGTGDVYRSNVCYDIKLAEGDVKREGSNTIMGRR</sequence>
<gene>
    <name evidence="1" type="ORF">HanXRQr2_Chr10g0448771</name>
</gene>
<evidence type="ECO:0000313" key="2">
    <source>
        <dbReference type="Proteomes" id="UP000215914"/>
    </source>
</evidence>
<evidence type="ECO:0000313" key="1">
    <source>
        <dbReference type="EMBL" id="KAF5787078.1"/>
    </source>
</evidence>
<organism evidence="1 2">
    <name type="scientific">Helianthus annuus</name>
    <name type="common">Common sunflower</name>
    <dbReference type="NCBI Taxonomy" id="4232"/>
    <lineage>
        <taxon>Eukaryota</taxon>
        <taxon>Viridiplantae</taxon>
        <taxon>Streptophyta</taxon>
        <taxon>Embryophyta</taxon>
        <taxon>Tracheophyta</taxon>
        <taxon>Spermatophyta</taxon>
        <taxon>Magnoliopsida</taxon>
        <taxon>eudicotyledons</taxon>
        <taxon>Gunneridae</taxon>
        <taxon>Pentapetalae</taxon>
        <taxon>asterids</taxon>
        <taxon>campanulids</taxon>
        <taxon>Asterales</taxon>
        <taxon>Asteraceae</taxon>
        <taxon>Asteroideae</taxon>
        <taxon>Heliantheae alliance</taxon>
        <taxon>Heliantheae</taxon>
        <taxon>Helianthus</taxon>
    </lineage>
</organism>